<dbReference type="EMBL" id="CP068047">
    <property type="protein sequence ID" value="QQR36664.1"/>
    <property type="molecule type" value="Genomic_DNA"/>
</dbReference>
<feature type="region of interest" description="Disordered" evidence="1">
    <location>
        <begin position="1"/>
        <end position="67"/>
    </location>
</feature>
<evidence type="ECO:0000313" key="3">
    <source>
        <dbReference type="EMBL" id="QQR36664.1"/>
    </source>
</evidence>
<evidence type="ECO:0000256" key="2">
    <source>
        <dbReference type="SAM" id="Phobius"/>
    </source>
</evidence>
<dbReference type="Gene3D" id="1.10.287.1490">
    <property type="match status" value="1"/>
</dbReference>
<reference evidence="3 4" key="1">
    <citation type="submission" date="2021-01" db="EMBL/GenBank/DDBJ databases">
        <title>Genome seq and assembly of Devosia sp. G19.</title>
        <authorList>
            <person name="Chhetri G."/>
        </authorList>
    </citation>
    <scope>NUCLEOTIDE SEQUENCE [LARGE SCALE GENOMIC DNA]</scope>
    <source>
        <strain evidence="3 4">G19</strain>
    </source>
</reference>
<evidence type="ECO:0000313" key="4">
    <source>
        <dbReference type="Proteomes" id="UP000595460"/>
    </source>
</evidence>
<gene>
    <name evidence="3" type="ORF">JI749_03240</name>
</gene>
<proteinExistence type="predicted"/>
<accession>A0ABX7BXI1</accession>
<protein>
    <recommendedName>
        <fullName evidence="5">Inner membrane protein</fullName>
    </recommendedName>
</protein>
<feature type="compositionally biased region" description="Basic and acidic residues" evidence="1">
    <location>
        <begin position="1"/>
        <end position="13"/>
    </location>
</feature>
<feature type="compositionally biased region" description="Basic and acidic residues" evidence="1">
    <location>
        <begin position="26"/>
        <end position="50"/>
    </location>
</feature>
<keyword evidence="4" id="KW-1185">Reference proteome</keyword>
<feature type="transmembrane region" description="Helical" evidence="2">
    <location>
        <begin position="71"/>
        <end position="96"/>
    </location>
</feature>
<keyword evidence="2" id="KW-1133">Transmembrane helix</keyword>
<organism evidence="3 4">
    <name type="scientific">Devosia oryziradicis</name>
    <dbReference type="NCBI Taxonomy" id="2801335"/>
    <lineage>
        <taxon>Bacteria</taxon>
        <taxon>Pseudomonadati</taxon>
        <taxon>Pseudomonadota</taxon>
        <taxon>Alphaproteobacteria</taxon>
        <taxon>Hyphomicrobiales</taxon>
        <taxon>Devosiaceae</taxon>
        <taxon>Devosia</taxon>
    </lineage>
</organism>
<evidence type="ECO:0008006" key="5">
    <source>
        <dbReference type="Google" id="ProtNLM"/>
    </source>
</evidence>
<sequence>MADTKGNDSKPNETRTGPVKPPVLDLKARESATDKPETKGDAKAEPKPEPKPASVKDAPARTKPPEPAAGGFGFGAALLGGVLGLAAAYGLAWFGLWPAAPAPAPAADPRVAQLATAVPELETVTQTTQAELATLNQRIGALETATPAAPAAAAPAAAPADLSGVETDLAALAARVDTLAATPAPAADTGATDALRTELAALATRLDEVAARLGTAEAGLRTLDTTVSETTATLADQPSDIGAVLQLPLILSGFETAFATGRPYATELGALRAAAPDASIPTAIANKAETGLTRPDLIASRFAAVLPAMLAGRPVAEDASWQDGALDWFRSAIALRPTGEIEGDTPEAVMSRLEGAIARRDFLTAETLLASLPAPMLAAGEDVPALVAEQAEAARFLDELRASALSGEVAQ</sequence>
<name>A0ABX7BXI1_9HYPH</name>
<evidence type="ECO:0000256" key="1">
    <source>
        <dbReference type="SAM" id="MobiDB-lite"/>
    </source>
</evidence>
<keyword evidence="2" id="KW-0472">Membrane</keyword>
<dbReference type="RefSeq" id="WP_201658913.1">
    <property type="nucleotide sequence ID" value="NZ_CP068047.1"/>
</dbReference>
<keyword evidence="2" id="KW-0812">Transmembrane</keyword>
<dbReference type="Proteomes" id="UP000595460">
    <property type="component" value="Chromosome"/>
</dbReference>